<evidence type="ECO:0000259" key="2">
    <source>
        <dbReference type="Pfam" id="PF00651"/>
    </source>
</evidence>
<name>A0A0B2VWX3_TOXCA</name>
<evidence type="ECO:0000313" key="4">
    <source>
        <dbReference type="Proteomes" id="UP000031036"/>
    </source>
</evidence>
<dbReference type="Proteomes" id="UP000031036">
    <property type="component" value="Unassembled WGS sequence"/>
</dbReference>
<dbReference type="Pfam" id="PF00651">
    <property type="entry name" value="BTB"/>
    <property type="match status" value="1"/>
</dbReference>
<dbReference type="SUPFAM" id="SSF54695">
    <property type="entry name" value="POZ domain"/>
    <property type="match status" value="1"/>
</dbReference>
<accession>A0A0B2VWX3</accession>
<dbReference type="OrthoDB" id="5863975at2759"/>
<sequence length="551" mass="63366">MMANFVKKMLVRTKSRSKSPVKYSNSEFQHWLQGNETGHYQLPYFTYNYQRNPIEYSHPQEPIWNTMTSQASQTSFGSHRSELHPTIKIAESKETFENHQILDAREPRFQHPHFQSNLTLESQRTHDSLRRPDYGTLDSIHMSRPRSNSPVKTPRTSLEGFQKKSRSKSPRKKPSQINETLDYLSPQCQTEGCSAAIIVQDTRFLVCKHQLSHASDYFRSLFLANKSLPLSGAYQSSMNEFAIVVSSFVHPPPATQFRWFLECAIQAPILKDITDETLETCMRLSKRFRAQGLEMRCARYIQDNVNKKVPMVALCWLNWVLKHKFDRATYDACLPCVASASLTCLEQHRNMITEKLLADLLAAKLRTLYEQVNKKVPMVALCWLNWVLKHKFDRATYDACLPCVASASLTCLEQHRNMITEKLLADLLAAKLRTLYEQAVNVFQTIHSMDHFYVDVDRCPRCGRQREQSKVRVYASPCRKLLGCERCMKDYGCDIATKARRDLQAFYQCQHGLTALNDHTPDCQCQLPILANYLSKASSLENNPLASGLLS</sequence>
<dbReference type="InterPro" id="IPR052664">
    <property type="entry name" value="BTB-MATH_domain_protein"/>
</dbReference>
<dbReference type="InterPro" id="IPR000210">
    <property type="entry name" value="BTB/POZ_dom"/>
</dbReference>
<gene>
    <name evidence="3" type="ORF">Tcan_15882</name>
</gene>
<reference evidence="3 4" key="1">
    <citation type="submission" date="2014-11" db="EMBL/GenBank/DDBJ databases">
        <title>Genetic blueprint of the zoonotic pathogen Toxocara canis.</title>
        <authorList>
            <person name="Zhu X.-Q."/>
            <person name="Korhonen P.K."/>
            <person name="Cai H."/>
            <person name="Young N.D."/>
            <person name="Nejsum P."/>
            <person name="von Samson-Himmelstjerna G."/>
            <person name="Boag P.R."/>
            <person name="Tan P."/>
            <person name="Li Q."/>
            <person name="Min J."/>
            <person name="Yang Y."/>
            <person name="Wang X."/>
            <person name="Fang X."/>
            <person name="Hall R.S."/>
            <person name="Hofmann A."/>
            <person name="Sternberg P.W."/>
            <person name="Jex A.R."/>
            <person name="Gasser R.B."/>
        </authorList>
    </citation>
    <scope>NUCLEOTIDE SEQUENCE [LARGE SCALE GENOMIC DNA]</scope>
    <source>
        <strain evidence="3">PN_DK_2014</strain>
    </source>
</reference>
<keyword evidence="4" id="KW-1185">Reference proteome</keyword>
<dbReference type="PANTHER" id="PTHR22743:SF171">
    <property type="entry name" value="BTB DOMAIN-CONTAINING PROTEIN"/>
    <property type="match status" value="1"/>
</dbReference>
<feature type="compositionally biased region" description="Basic and acidic residues" evidence="1">
    <location>
        <begin position="123"/>
        <end position="133"/>
    </location>
</feature>
<proteinExistence type="predicted"/>
<organism evidence="3 4">
    <name type="scientific">Toxocara canis</name>
    <name type="common">Canine roundworm</name>
    <dbReference type="NCBI Taxonomy" id="6265"/>
    <lineage>
        <taxon>Eukaryota</taxon>
        <taxon>Metazoa</taxon>
        <taxon>Ecdysozoa</taxon>
        <taxon>Nematoda</taxon>
        <taxon>Chromadorea</taxon>
        <taxon>Rhabditida</taxon>
        <taxon>Spirurina</taxon>
        <taxon>Ascaridomorpha</taxon>
        <taxon>Ascaridoidea</taxon>
        <taxon>Toxocaridae</taxon>
        <taxon>Toxocara</taxon>
    </lineage>
</organism>
<feature type="domain" description="BTB" evidence="2">
    <location>
        <begin position="188"/>
        <end position="304"/>
    </location>
</feature>
<evidence type="ECO:0000313" key="3">
    <source>
        <dbReference type="EMBL" id="KHN85924.1"/>
    </source>
</evidence>
<dbReference type="AlphaFoldDB" id="A0A0B2VWX3"/>
<feature type="compositionally biased region" description="Basic residues" evidence="1">
    <location>
        <begin position="163"/>
        <end position="174"/>
    </location>
</feature>
<feature type="compositionally biased region" description="Polar residues" evidence="1">
    <location>
        <begin position="145"/>
        <end position="156"/>
    </location>
</feature>
<comment type="caution">
    <text evidence="3">The sequence shown here is derived from an EMBL/GenBank/DDBJ whole genome shotgun (WGS) entry which is preliminary data.</text>
</comment>
<dbReference type="InterPro" id="IPR011333">
    <property type="entry name" value="SKP1/BTB/POZ_sf"/>
</dbReference>
<evidence type="ECO:0000256" key="1">
    <source>
        <dbReference type="SAM" id="MobiDB-lite"/>
    </source>
</evidence>
<feature type="region of interest" description="Disordered" evidence="1">
    <location>
        <begin position="115"/>
        <end position="178"/>
    </location>
</feature>
<dbReference type="PANTHER" id="PTHR22743">
    <property type="entry name" value="MEPRIN/TRAF-LIKE MATH FAMILY-C.ELEGANS"/>
    <property type="match status" value="1"/>
</dbReference>
<protein>
    <recommendedName>
        <fullName evidence="2">BTB domain-containing protein</fullName>
    </recommendedName>
</protein>
<dbReference type="EMBL" id="JPKZ01000714">
    <property type="protein sequence ID" value="KHN85924.1"/>
    <property type="molecule type" value="Genomic_DNA"/>
</dbReference>
<dbReference type="Gene3D" id="3.30.710.10">
    <property type="entry name" value="Potassium Channel Kv1.1, Chain A"/>
    <property type="match status" value="1"/>
</dbReference>